<dbReference type="PANTHER" id="PTHR42910:SF1">
    <property type="entry name" value="MAJOR FACILITATOR SUPERFAMILY (MFS) PROFILE DOMAIN-CONTAINING PROTEIN"/>
    <property type="match status" value="1"/>
</dbReference>
<name>A0A158CPD2_9BURK</name>
<dbReference type="CDD" id="cd17324">
    <property type="entry name" value="MFS_NepI_like"/>
    <property type="match status" value="1"/>
</dbReference>
<organism evidence="7 8">
    <name type="scientific">Caballeronia calidae</name>
    <dbReference type="NCBI Taxonomy" id="1777139"/>
    <lineage>
        <taxon>Bacteria</taxon>
        <taxon>Pseudomonadati</taxon>
        <taxon>Pseudomonadota</taxon>
        <taxon>Betaproteobacteria</taxon>
        <taxon>Burkholderiales</taxon>
        <taxon>Burkholderiaceae</taxon>
        <taxon>Caballeronia</taxon>
    </lineage>
</organism>
<evidence type="ECO:0000256" key="4">
    <source>
        <dbReference type="SAM" id="MobiDB-lite"/>
    </source>
</evidence>
<feature type="transmembrane region" description="Helical" evidence="5">
    <location>
        <begin position="157"/>
        <end position="178"/>
    </location>
</feature>
<dbReference type="Pfam" id="PF07690">
    <property type="entry name" value="MFS_1"/>
    <property type="match status" value="1"/>
</dbReference>
<dbReference type="InterPro" id="IPR036259">
    <property type="entry name" value="MFS_trans_sf"/>
</dbReference>
<evidence type="ECO:0000256" key="5">
    <source>
        <dbReference type="SAM" id="Phobius"/>
    </source>
</evidence>
<feature type="transmembrane region" description="Helical" evidence="5">
    <location>
        <begin position="184"/>
        <end position="204"/>
    </location>
</feature>
<gene>
    <name evidence="7" type="ORF">AWB78_04137</name>
</gene>
<feature type="transmembrane region" description="Helical" evidence="5">
    <location>
        <begin position="263"/>
        <end position="284"/>
    </location>
</feature>
<feature type="transmembrane region" description="Helical" evidence="5">
    <location>
        <begin position="318"/>
        <end position="335"/>
    </location>
</feature>
<dbReference type="InterPro" id="IPR020846">
    <property type="entry name" value="MFS_dom"/>
</dbReference>
<dbReference type="InterPro" id="IPR011701">
    <property type="entry name" value="MFS"/>
</dbReference>
<dbReference type="SUPFAM" id="SSF103473">
    <property type="entry name" value="MFS general substrate transporter"/>
    <property type="match status" value="1"/>
</dbReference>
<feature type="domain" description="Major facilitator superfamily (MFS) profile" evidence="6">
    <location>
        <begin position="28"/>
        <end position="404"/>
    </location>
</feature>
<keyword evidence="2 5" id="KW-1133">Transmembrane helix</keyword>
<feature type="transmembrane region" description="Helical" evidence="5">
    <location>
        <begin position="68"/>
        <end position="89"/>
    </location>
</feature>
<dbReference type="RefSeq" id="WP_232477762.1">
    <property type="nucleotide sequence ID" value="NZ_FCOX02000021.1"/>
</dbReference>
<evidence type="ECO:0000256" key="3">
    <source>
        <dbReference type="ARBA" id="ARBA00023136"/>
    </source>
</evidence>
<evidence type="ECO:0000256" key="2">
    <source>
        <dbReference type="ARBA" id="ARBA00022989"/>
    </source>
</evidence>
<feature type="region of interest" description="Disordered" evidence="4">
    <location>
        <begin position="1"/>
        <end position="20"/>
    </location>
</feature>
<feature type="transmembrane region" description="Helical" evidence="5">
    <location>
        <begin position="27"/>
        <end position="48"/>
    </location>
</feature>
<feature type="transmembrane region" description="Helical" evidence="5">
    <location>
        <begin position="356"/>
        <end position="376"/>
    </location>
</feature>
<feature type="transmembrane region" description="Helical" evidence="5">
    <location>
        <begin position="96"/>
        <end position="115"/>
    </location>
</feature>
<evidence type="ECO:0000256" key="1">
    <source>
        <dbReference type="ARBA" id="ARBA00022692"/>
    </source>
</evidence>
<dbReference type="GO" id="GO:0022857">
    <property type="term" value="F:transmembrane transporter activity"/>
    <property type="evidence" value="ECO:0007669"/>
    <property type="project" value="InterPro"/>
</dbReference>
<dbReference type="EMBL" id="FCOX02000021">
    <property type="protein sequence ID" value="SAK83477.1"/>
    <property type="molecule type" value="Genomic_DNA"/>
</dbReference>
<dbReference type="PROSITE" id="PS50850">
    <property type="entry name" value="MFS"/>
    <property type="match status" value="1"/>
</dbReference>
<keyword evidence="1 5" id="KW-0812">Transmembrane</keyword>
<evidence type="ECO:0000313" key="7">
    <source>
        <dbReference type="EMBL" id="SAK83477.1"/>
    </source>
</evidence>
<accession>A0A158CPD2</accession>
<keyword evidence="3 5" id="KW-0472">Membrane</keyword>
<comment type="caution">
    <text evidence="7">The sequence shown here is derived from an EMBL/GenBank/DDBJ whole genome shotgun (WGS) entry which is preliminary data.</text>
</comment>
<dbReference type="PANTHER" id="PTHR42910">
    <property type="entry name" value="TRANSPORTER SCO4007-RELATED"/>
    <property type="match status" value="1"/>
</dbReference>
<protein>
    <submittedName>
        <fullName evidence="7">Major facilitator transporter</fullName>
    </submittedName>
</protein>
<evidence type="ECO:0000259" key="6">
    <source>
        <dbReference type="PROSITE" id="PS50850"/>
    </source>
</evidence>
<feature type="transmembrane region" description="Helical" evidence="5">
    <location>
        <begin position="121"/>
        <end position="145"/>
    </location>
</feature>
<keyword evidence="8" id="KW-1185">Reference proteome</keyword>
<evidence type="ECO:0000313" key="8">
    <source>
        <dbReference type="Proteomes" id="UP000071859"/>
    </source>
</evidence>
<proteinExistence type="predicted"/>
<reference evidence="7" key="1">
    <citation type="submission" date="2016-01" db="EMBL/GenBank/DDBJ databases">
        <authorList>
            <person name="Peeters C."/>
        </authorList>
    </citation>
    <scope>NUCLEOTIDE SEQUENCE</scope>
    <source>
        <strain evidence="7">LMG 29321</strain>
    </source>
</reference>
<feature type="transmembrane region" description="Helical" evidence="5">
    <location>
        <begin position="237"/>
        <end position="257"/>
    </location>
</feature>
<dbReference type="Gene3D" id="1.20.1250.20">
    <property type="entry name" value="MFS general substrate transporter like domains"/>
    <property type="match status" value="1"/>
</dbReference>
<feature type="transmembrane region" description="Helical" evidence="5">
    <location>
        <begin position="296"/>
        <end position="312"/>
    </location>
</feature>
<sequence>MENLSVPEPTTCDDRQPAANHSPAPSIGLGLTLIMAIACGMAVANIYYNQPMLGIIEKTFPLQRSLTGFVPTATQLGYAIGLLLLVPLGDRIERRLLIVIQFAALALSLGATALAPDAWSLVAASALVGVSASVAQQILPFAAALASPDRRGATIGIVMSGLLCGILFGRALAGAVAVHFGWRAMFWLGALLAIIAGAVLAVALPKSPPKTQASYGELLGSLVALWREEPQLRNATLIQACVFGSFSALWTTLALQLDSRFHFGADVAGLFGIIGAVGVLFAPIAGRIADRRGPHFVIGLASIIMIASWLVFAAWSAVIGLVAGVILLDFGAQGSQVSNQHVIQALRPEARNRLNAILMGGMFLGGALGSAAASFAWSTSGWLAVCSLGLVFAAFALCVHARGRKTPTGHFTDSW</sequence>
<dbReference type="AlphaFoldDB" id="A0A158CPD2"/>
<feature type="transmembrane region" description="Helical" evidence="5">
    <location>
        <begin position="382"/>
        <end position="401"/>
    </location>
</feature>
<dbReference type="Proteomes" id="UP000071859">
    <property type="component" value="Unassembled WGS sequence"/>
</dbReference>